<protein>
    <submittedName>
        <fullName evidence="1">19482_t:CDS:1</fullName>
    </submittedName>
</protein>
<organism evidence="1 2">
    <name type="scientific">Racocetra persica</name>
    <dbReference type="NCBI Taxonomy" id="160502"/>
    <lineage>
        <taxon>Eukaryota</taxon>
        <taxon>Fungi</taxon>
        <taxon>Fungi incertae sedis</taxon>
        <taxon>Mucoromycota</taxon>
        <taxon>Glomeromycotina</taxon>
        <taxon>Glomeromycetes</taxon>
        <taxon>Diversisporales</taxon>
        <taxon>Gigasporaceae</taxon>
        <taxon>Racocetra</taxon>
    </lineage>
</organism>
<accession>A0ACA9KW78</accession>
<sequence length="149" mass="17191">MPHTNFTEEIPFKEFTAIETLNLPEFGIFKTATLKWSNKTQTMALIRTENNTNNPQKFAADGNLRDYLVRNKISRKTKLKMAKGIAKGLEYLHKKGIVHENLMQRAIREYNVIGEKKSKRAKGTSSLLNKRSNYLTLLDLFILAINDLY</sequence>
<evidence type="ECO:0000313" key="2">
    <source>
        <dbReference type="Proteomes" id="UP000789920"/>
    </source>
</evidence>
<dbReference type="Proteomes" id="UP000789920">
    <property type="component" value="Unassembled WGS sequence"/>
</dbReference>
<keyword evidence="2" id="KW-1185">Reference proteome</keyword>
<name>A0ACA9KW78_9GLOM</name>
<gene>
    <name evidence="1" type="ORF">RPERSI_LOCUS1649</name>
</gene>
<proteinExistence type="predicted"/>
<reference evidence="1" key="1">
    <citation type="submission" date="2021-06" db="EMBL/GenBank/DDBJ databases">
        <authorList>
            <person name="Kallberg Y."/>
            <person name="Tangrot J."/>
            <person name="Rosling A."/>
        </authorList>
    </citation>
    <scope>NUCLEOTIDE SEQUENCE</scope>
    <source>
        <strain evidence="1">MA461A</strain>
    </source>
</reference>
<dbReference type="EMBL" id="CAJVQC010001581">
    <property type="protein sequence ID" value="CAG8497032.1"/>
    <property type="molecule type" value="Genomic_DNA"/>
</dbReference>
<comment type="caution">
    <text evidence="1">The sequence shown here is derived from an EMBL/GenBank/DDBJ whole genome shotgun (WGS) entry which is preliminary data.</text>
</comment>
<evidence type="ECO:0000313" key="1">
    <source>
        <dbReference type="EMBL" id="CAG8497032.1"/>
    </source>
</evidence>